<dbReference type="STRING" id="321763.SAMN04488692_1424"/>
<dbReference type="SUPFAM" id="SSF52418">
    <property type="entry name" value="Nucleoside phosphorylase/phosphoribosyltransferase catalytic domain"/>
    <property type="match status" value="1"/>
</dbReference>
<keyword evidence="4 5" id="KW-0057">Aromatic amino acid biosynthesis</keyword>
<keyword evidence="2 5" id="KW-0808">Transferase</keyword>
<dbReference type="AlphaFoldDB" id="A0A1G9TMM8"/>
<evidence type="ECO:0000259" key="6">
    <source>
        <dbReference type="Pfam" id="PF00591"/>
    </source>
</evidence>
<dbReference type="GO" id="GO:0000162">
    <property type="term" value="P:L-tryptophan biosynthetic process"/>
    <property type="evidence" value="ECO:0007669"/>
    <property type="project" value="UniProtKB-UniRule"/>
</dbReference>
<comment type="caution">
    <text evidence="5">Lacks conserved residue(s) required for the propagation of feature annotation.</text>
</comment>
<evidence type="ECO:0000256" key="5">
    <source>
        <dbReference type="HAMAP-Rule" id="MF_00211"/>
    </source>
</evidence>
<dbReference type="PANTHER" id="PTHR43285:SF2">
    <property type="entry name" value="ANTHRANILATE PHOSPHORIBOSYLTRANSFERASE"/>
    <property type="match status" value="1"/>
</dbReference>
<gene>
    <name evidence="5" type="primary">trpD</name>
    <name evidence="8" type="ORF">SAMN04488692_1424</name>
</gene>
<evidence type="ECO:0000256" key="4">
    <source>
        <dbReference type="ARBA" id="ARBA00023141"/>
    </source>
</evidence>
<keyword evidence="1 5" id="KW-0328">Glycosyltransferase</keyword>
<feature type="binding site" evidence="5">
    <location>
        <position position="101"/>
    </location>
    <ligand>
        <name>Mg(2+)</name>
        <dbReference type="ChEBI" id="CHEBI:18420"/>
        <label>1</label>
    </ligand>
</feature>
<feature type="binding site" evidence="5">
    <location>
        <position position="241"/>
    </location>
    <ligand>
        <name>Mg(2+)</name>
        <dbReference type="ChEBI" id="CHEBI:18420"/>
        <label>2</label>
    </ligand>
</feature>
<dbReference type="EMBL" id="FNGO01000042">
    <property type="protein sequence ID" value="SDM48375.1"/>
    <property type="molecule type" value="Genomic_DNA"/>
</dbReference>
<comment type="pathway">
    <text evidence="5">Amino-acid biosynthesis; L-tryptophan biosynthesis; L-tryptophan from chorismate: step 2/5.</text>
</comment>
<dbReference type="SUPFAM" id="SSF47648">
    <property type="entry name" value="Nucleoside phosphorylase/phosphoribosyltransferase N-terminal domain"/>
    <property type="match status" value="1"/>
</dbReference>
<dbReference type="Gene3D" id="1.20.970.10">
    <property type="entry name" value="Transferase, Pyrimidine Nucleoside Phosphorylase, Chain C"/>
    <property type="match status" value="1"/>
</dbReference>
<dbReference type="RefSeq" id="WP_089762341.1">
    <property type="nucleotide sequence ID" value="NZ_FNGO01000042.1"/>
</dbReference>
<dbReference type="InterPro" id="IPR005940">
    <property type="entry name" value="Anthranilate_Pribosyl_Tfrase"/>
</dbReference>
<proteinExistence type="inferred from homology"/>
<dbReference type="Proteomes" id="UP000199476">
    <property type="component" value="Unassembled WGS sequence"/>
</dbReference>
<feature type="binding site" evidence="5">
    <location>
        <position position="89"/>
    </location>
    <ligand>
        <name>5-phospho-alpha-D-ribose 1-diphosphate</name>
        <dbReference type="ChEBI" id="CHEBI:58017"/>
    </ligand>
</feature>
<dbReference type="NCBIfam" id="TIGR01245">
    <property type="entry name" value="trpD"/>
    <property type="match status" value="1"/>
</dbReference>
<keyword evidence="3 5" id="KW-0822">Tryptophan biosynthesis</keyword>
<evidence type="ECO:0000259" key="7">
    <source>
        <dbReference type="Pfam" id="PF02885"/>
    </source>
</evidence>
<dbReference type="InterPro" id="IPR000312">
    <property type="entry name" value="Glycosyl_Trfase_fam3"/>
</dbReference>
<protein>
    <recommendedName>
        <fullName evidence="5">Anthranilate phosphoribosyltransferase</fullName>
        <ecNumber evidence="5">2.4.2.18</ecNumber>
    </recommendedName>
</protein>
<keyword evidence="9" id="KW-1185">Reference proteome</keyword>
<dbReference type="PANTHER" id="PTHR43285">
    <property type="entry name" value="ANTHRANILATE PHOSPHORIBOSYLTRANSFERASE"/>
    <property type="match status" value="1"/>
</dbReference>
<dbReference type="Gene3D" id="3.40.1030.10">
    <property type="entry name" value="Nucleoside phosphorylase/phosphoribosyltransferase catalytic domain"/>
    <property type="match status" value="1"/>
</dbReference>
<dbReference type="InterPro" id="IPR036320">
    <property type="entry name" value="Glycosyl_Trfase_fam3_N_dom_sf"/>
</dbReference>
<feature type="binding site" evidence="5">
    <location>
        <position position="129"/>
    </location>
    <ligand>
        <name>5-phospho-alpha-D-ribose 1-diphosphate</name>
        <dbReference type="ChEBI" id="CHEBI:58017"/>
    </ligand>
</feature>
<dbReference type="Pfam" id="PF02885">
    <property type="entry name" value="Glycos_trans_3N"/>
    <property type="match status" value="1"/>
</dbReference>
<dbReference type="GO" id="GO:0004048">
    <property type="term" value="F:anthranilate phosphoribosyltransferase activity"/>
    <property type="evidence" value="ECO:0007669"/>
    <property type="project" value="UniProtKB-UniRule"/>
</dbReference>
<feature type="binding site" evidence="5">
    <location>
        <position position="242"/>
    </location>
    <ligand>
        <name>Mg(2+)</name>
        <dbReference type="ChEBI" id="CHEBI:18420"/>
        <label>1</label>
    </ligand>
</feature>
<dbReference type="GO" id="GO:0005829">
    <property type="term" value="C:cytosol"/>
    <property type="evidence" value="ECO:0007669"/>
    <property type="project" value="TreeGrafter"/>
</dbReference>
<dbReference type="Pfam" id="PF00591">
    <property type="entry name" value="Glycos_transf_3"/>
    <property type="match status" value="1"/>
</dbReference>
<evidence type="ECO:0000313" key="8">
    <source>
        <dbReference type="EMBL" id="SDM48375.1"/>
    </source>
</evidence>
<dbReference type="InterPro" id="IPR017459">
    <property type="entry name" value="Glycosyl_Trfase_fam3_N_dom"/>
</dbReference>
<dbReference type="EC" id="2.4.2.18" evidence="5"/>
<sequence>MGQLTGKEFGARINQLIEEKNFSREDMEMMFSEVLRDEPTEMQQGAFLAALTAKGETAEEIAGSWDAIYNLDTVKVNPDVDEPLVENSGTGMDAVETFNISTAASLVAAAAGINMARHGSRAITSNCGTIDILEELGVGVESPPEIIVDSIEKTGLGIFNGMNSQVHPEALGRILAKISFGTTLNIAASLANPVRPRYGVRGVYSRKLLKPVARVMHLIGYRRAMVVCGLAESGDKKKTMDEASTLGQNYLVEIDEDGELEEYSFSPEMLGIEKTNSHDIAPHENREREALKLLKVLTGKERGSREKIVSLNAALILYLMDYSDEIEDGYRQAREILASGAAVEKLKEWVKVQNTDSQKRLNRLESLLEKV</sequence>
<feature type="binding site" evidence="5">
    <location>
        <position position="97"/>
    </location>
    <ligand>
        <name>5-phospho-alpha-D-ribose 1-diphosphate</name>
        <dbReference type="ChEBI" id="CHEBI:58017"/>
    </ligand>
</feature>
<name>A0A1G9TMM8_9FIRM</name>
<comment type="subunit">
    <text evidence="5">Homodimer.</text>
</comment>
<feature type="domain" description="Glycosyl transferase family 3 N-terminal" evidence="7">
    <location>
        <begin position="13"/>
        <end position="68"/>
    </location>
</feature>
<keyword evidence="5" id="KW-0028">Amino-acid biosynthesis</keyword>
<reference evidence="8 9" key="1">
    <citation type="submission" date="2016-10" db="EMBL/GenBank/DDBJ databases">
        <authorList>
            <person name="de Groot N.N."/>
        </authorList>
    </citation>
    <scope>NUCLEOTIDE SEQUENCE [LARGE SCALE GENOMIC DNA]</scope>
    <source>
        <strain evidence="8 9">SLAS-1</strain>
    </source>
</reference>
<keyword evidence="5" id="KW-0460">Magnesium</keyword>
<feature type="domain" description="Glycosyl transferase family 3" evidence="6">
    <location>
        <begin position="83"/>
        <end position="342"/>
    </location>
</feature>
<comment type="cofactor">
    <cofactor evidence="5">
        <name>Mg(2+)</name>
        <dbReference type="ChEBI" id="CHEBI:18420"/>
    </cofactor>
    <text evidence="5">Binds 2 magnesium ions per monomer.</text>
</comment>
<feature type="binding site" evidence="5">
    <location>
        <position position="242"/>
    </location>
    <ligand>
        <name>Mg(2+)</name>
        <dbReference type="ChEBI" id="CHEBI:18420"/>
        <label>2</label>
    </ligand>
</feature>
<dbReference type="OrthoDB" id="9806430at2"/>
<comment type="function">
    <text evidence="5">Catalyzes the transfer of the phosphoribosyl group of 5-phosphorylribose-1-pyrophosphate (PRPP) to anthranilate to yield N-(5'-phosphoribosyl)-anthranilate (PRA).</text>
</comment>
<evidence type="ECO:0000313" key="9">
    <source>
        <dbReference type="Proteomes" id="UP000199476"/>
    </source>
</evidence>
<comment type="similarity">
    <text evidence="5">Belongs to the anthranilate phosphoribosyltransferase family.</text>
</comment>
<evidence type="ECO:0000256" key="1">
    <source>
        <dbReference type="ARBA" id="ARBA00022676"/>
    </source>
</evidence>
<feature type="binding site" evidence="5">
    <location>
        <position position="89"/>
    </location>
    <ligand>
        <name>anthranilate</name>
        <dbReference type="ChEBI" id="CHEBI:16567"/>
        <label>1</label>
    </ligand>
</feature>
<dbReference type="GO" id="GO:0000287">
    <property type="term" value="F:magnesium ion binding"/>
    <property type="evidence" value="ECO:0007669"/>
    <property type="project" value="UniProtKB-UniRule"/>
</dbReference>
<accession>A0A1G9TMM8</accession>
<dbReference type="HAMAP" id="MF_00211">
    <property type="entry name" value="TrpD"/>
    <property type="match status" value="1"/>
</dbReference>
<evidence type="ECO:0000256" key="2">
    <source>
        <dbReference type="ARBA" id="ARBA00022679"/>
    </source>
</evidence>
<dbReference type="InterPro" id="IPR035902">
    <property type="entry name" value="Nuc_phospho_transferase"/>
</dbReference>
<evidence type="ECO:0000256" key="3">
    <source>
        <dbReference type="ARBA" id="ARBA00022822"/>
    </source>
</evidence>
<keyword evidence="5" id="KW-0479">Metal-binding</keyword>
<organism evidence="8 9">
    <name type="scientific">Halarsenatibacter silvermanii</name>
    <dbReference type="NCBI Taxonomy" id="321763"/>
    <lineage>
        <taxon>Bacteria</taxon>
        <taxon>Bacillati</taxon>
        <taxon>Bacillota</taxon>
        <taxon>Clostridia</taxon>
        <taxon>Halanaerobiales</taxon>
        <taxon>Halarsenatibacteraceae</taxon>
        <taxon>Halarsenatibacter</taxon>
    </lineage>
</organism>
<comment type="catalytic activity">
    <reaction evidence="5">
        <text>N-(5-phospho-beta-D-ribosyl)anthranilate + diphosphate = 5-phospho-alpha-D-ribose 1-diphosphate + anthranilate</text>
        <dbReference type="Rhea" id="RHEA:11768"/>
        <dbReference type="ChEBI" id="CHEBI:16567"/>
        <dbReference type="ChEBI" id="CHEBI:18277"/>
        <dbReference type="ChEBI" id="CHEBI:33019"/>
        <dbReference type="ChEBI" id="CHEBI:58017"/>
        <dbReference type="EC" id="2.4.2.18"/>
    </reaction>
</comment>
<feature type="binding site" evidence="5">
    <location>
        <begin position="99"/>
        <end position="102"/>
    </location>
    <ligand>
        <name>5-phospho-alpha-D-ribose 1-diphosphate</name>
        <dbReference type="ChEBI" id="CHEBI:58017"/>
    </ligand>
</feature>